<dbReference type="EMBL" id="LAVV01006443">
    <property type="protein sequence ID" value="KNZ59908.1"/>
    <property type="molecule type" value="Genomic_DNA"/>
</dbReference>
<reference evidence="1 2" key="1">
    <citation type="submission" date="2015-08" db="EMBL/GenBank/DDBJ databases">
        <title>Next Generation Sequencing and Analysis of the Genome of Puccinia sorghi L Schw, the Causal Agent of Maize Common Rust.</title>
        <authorList>
            <person name="Rochi L."/>
            <person name="Burguener G."/>
            <person name="Darino M."/>
            <person name="Turjanski A."/>
            <person name="Kreff E."/>
            <person name="Dieguez M.J."/>
            <person name="Sacco F."/>
        </authorList>
    </citation>
    <scope>NUCLEOTIDE SEQUENCE [LARGE SCALE GENOMIC DNA]</scope>
    <source>
        <strain evidence="1 2">RO10H11247</strain>
    </source>
</reference>
<accession>A0A0L6VGN6</accession>
<evidence type="ECO:0000313" key="1">
    <source>
        <dbReference type="EMBL" id="KNZ59908.1"/>
    </source>
</evidence>
<dbReference type="VEuPathDB" id="FungiDB:VP01_1645g6"/>
<dbReference type="AlphaFoldDB" id="A0A0L6VGN6"/>
<dbReference type="Proteomes" id="UP000037035">
    <property type="component" value="Unassembled WGS sequence"/>
</dbReference>
<gene>
    <name evidence="1" type="ORF">VP01_1645g6</name>
</gene>
<name>A0A0L6VGN6_9BASI</name>
<evidence type="ECO:0000313" key="2">
    <source>
        <dbReference type="Proteomes" id="UP000037035"/>
    </source>
</evidence>
<protein>
    <submittedName>
        <fullName evidence="1">Uncharacterized protein</fullName>
    </submittedName>
</protein>
<comment type="caution">
    <text evidence="1">The sequence shown here is derived from an EMBL/GenBank/DDBJ whole genome shotgun (WGS) entry which is preliminary data.</text>
</comment>
<dbReference type="OrthoDB" id="2501650at2759"/>
<sequence length="274" mass="31148">MSHRAADASLLDQLHITPEEREFGWSGSLSGIRGLSEQQARRILHFENSLRQHLRIGGLENFAQEEQLVGSSDEFGNINSEPLEVMAERHYGATSTRNPFSPCILKPRASLPEYQKLASSRLNRSLRVSRSHSSFLRFRSLRRRSRDINWPSDSDEFSYLMARGEIANTATPYMQWETSFNKSSIGQQNGGSSGSLRRSKAELGLFGLFRTPVRTAVFQKIPRLPAIYRMTWLVLHPPFQCDSRFAWVKGHPFASLDVVWFDVSGNIISPFNSN</sequence>
<proteinExistence type="predicted"/>
<keyword evidence="2" id="KW-1185">Reference proteome</keyword>
<organism evidence="1 2">
    <name type="scientific">Puccinia sorghi</name>
    <dbReference type="NCBI Taxonomy" id="27349"/>
    <lineage>
        <taxon>Eukaryota</taxon>
        <taxon>Fungi</taxon>
        <taxon>Dikarya</taxon>
        <taxon>Basidiomycota</taxon>
        <taxon>Pucciniomycotina</taxon>
        <taxon>Pucciniomycetes</taxon>
        <taxon>Pucciniales</taxon>
        <taxon>Pucciniaceae</taxon>
        <taxon>Puccinia</taxon>
    </lineage>
</organism>